<dbReference type="InterPro" id="IPR004869">
    <property type="entry name" value="MMPL_dom"/>
</dbReference>
<keyword evidence="6" id="KW-0175">Coiled coil</keyword>
<feature type="transmembrane region" description="Helical" evidence="7">
    <location>
        <begin position="326"/>
        <end position="346"/>
    </location>
</feature>
<sequence length="868" mass="88927">MAELLYRLGRFSARRAWVVIVGWLVVLGLAGGAFLAFGGALATSFSIPGTETARVIDQLEDEIGGIGGATGTVVFQTDDGSAFTAAQQDEIADVLGEIEGIDGVASVVDPFQTTADLEEQTRQLADGQTQLADGAAQLDQSQEQLDAGQAQLDAARAQADAGQAQLDAAVQQAQDAGAYDLAADRFAAQQAQLDAGFAELDAQQAQLDAGQEQLDDGRAELEANTVQLDAGRRLLDASAEIRTVSADGATAIGAVLFEDTLFTLSTETKAAVAEVLDGAGIDGVTVDYSAEIAASIDGLLGVGEIVGVLVAAIVLIVMLRALLPALLPLVSALIGVGVGVAGSLAFSGVVDMSSVTPVLGVMLGLAVGIDYTLFIINRHRRQLLAGVELHESIGLANGTSGNAVVFAGSTVLVALLALNVTGIPFLGVMGTVGAACVLIAVLIAVTLTPAMLGLLKLRVLGKRARAQIGHEAHAAPVIRPMRTSTAILALVASVVGLLVIAAPALSMRLGLPTGSSEATDSTQYRAYTAVADGFGAGQNGPILVVAELPSPVEGDDVVLAQADLADWLMAQDDVVAAAPVGVSDDGEVLAFQVVPADGPTSESTEALVHSLRDASPVAFDGSVSDAAGAAGAAGIDGEVALGVAGQASGNIDISQKLADALPVYLAVVIGLSLLIMIVVFRSLVVPLVATGGFVLSLFAAFGAIVAVYQWGWLGGLFGVHDPGPVLNFAPIIIMGVLFGLAMDYQLFLVSGMREAYVHGLPARNAVIAGLRNGRAVVTAAALIMVAVFGGFVFSHLGMVRPLGFGLAIGVLFDAFVVRMVLVPAIMHLVGRGAWWLPKWLDRIIPNVDVEGAALERTHHVHGVAHEEE</sequence>
<feature type="transmembrane region" description="Helical" evidence="7">
    <location>
        <begin position="661"/>
        <end position="680"/>
    </location>
</feature>
<evidence type="ECO:0000256" key="1">
    <source>
        <dbReference type="ARBA" id="ARBA00004651"/>
    </source>
</evidence>
<gene>
    <name evidence="9" type="ORF">MTO99_15095</name>
</gene>
<comment type="subcellular location">
    <subcellularLocation>
        <location evidence="1">Cell membrane</location>
        <topology evidence="1">Multi-pass membrane protein</topology>
    </subcellularLocation>
</comment>
<feature type="transmembrane region" description="Helical" evidence="7">
    <location>
        <begin position="432"/>
        <end position="455"/>
    </location>
</feature>
<feature type="transmembrane region" description="Helical" evidence="7">
    <location>
        <begin position="728"/>
        <end position="752"/>
    </location>
</feature>
<dbReference type="InterPro" id="IPR050545">
    <property type="entry name" value="Mycobact_MmpL"/>
</dbReference>
<keyword evidence="2" id="KW-1003">Cell membrane</keyword>
<feature type="transmembrane region" description="Helical" evidence="7">
    <location>
        <begin position="358"/>
        <end position="376"/>
    </location>
</feature>
<dbReference type="Pfam" id="PF03176">
    <property type="entry name" value="MMPL"/>
    <property type="match status" value="2"/>
</dbReference>
<protein>
    <submittedName>
        <fullName evidence="9">MMPL family transporter</fullName>
    </submittedName>
</protein>
<dbReference type="EMBL" id="CP094528">
    <property type="protein sequence ID" value="UOE43487.1"/>
    <property type="molecule type" value="Genomic_DNA"/>
</dbReference>
<evidence type="ECO:0000259" key="8">
    <source>
        <dbReference type="PROSITE" id="PS50156"/>
    </source>
</evidence>
<reference evidence="9 10" key="1">
    <citation type="submission" date="2022-03" db="EMBL/GenBank/DDBJ databases">
        <title>Mucilaginibacter sp. isolated from the gut of Protaetia brevitarsis seulensis larvae.</title>
        <authorList>
            <person name="Won M."/>
            <person name="Kim S.-J."/>
            <person name="Kwon S.-W."/>
        </authorList>
    </citation>
    <scope>NUCLEOTIDE SEQUENCE [LARGE SCALE GENOMIC DNA]</scope>
    <source>
        <strain evidence="9 10">CFWR-12</strain>
    </source>
</reference>
<keyword evidence="3 7" id="KW-0812">Transmembrane</keyword>
<dbReference type="InterPro" id="IPR000731">
    <property type="entry name" value="SSD"/>
</dbReference>
<dbReference type="Proteomes" id="UP000832097">
    <property type="component" value="Chromosome"/>
</dbReference>
<feature type="coiled-coil region" evidence="6">
    <location>
        <begin position="138"/>
        <end position="172"/>
    </location>
</feature>
<dbReference type="PANTHER" id="PTHR33406:SF13">
    <property type="entry name" value="MEMBRANE PROTEIN YDFJ"/>
    <property type="match status" value="1"/>
</dbReference>
<feature type="transmembrane region" description="Helical" evidence="7">
    <location>
        <begin position="486"/>
        <end position="505"/>
    </location>
</feature>
<dbReference type="PANTHER" id="PTHR33406">
    <property type="entry name" value="MEMBRANE PROTEIN MJ1562-RELATED"/>
    <property type="match status" value="1"/>
</dbReference>
<accession>A0ABY4BZ65</accession>
<organism evidence="9 10">
    <name type="scientific">Agromyces larvae</name>
    <dbReference type="NCBI Taxonomy" id="2929802"/>
    <lineage>
        <taxon>Bacteria</taxon>
        <taxon>Bacillati</taxon>
        <taxon>Actinomycetota</taxon>
        <taxon>Actinomycetes</taxon>
        <taxon>Micrococcales</taxon>
        <taxon>Microbacteriaceae</taxon>
        <taxon>Agromyces</taxon>
    </lineage>
</organism>
<evidence type="ECO:0000256" key="5">
    <source>
        <dbReference type="ARBA" id="ARBA00023136"/>
    </source>
</evidence>
<evidence type="ECO:0000313" key="9">
    <source>
        <dbReference type="EMBL" id="UOE43487.1"/>
    </source>
</evidence>
<dbReference type="RefSeq" id="WP_243554510.1">
    <property type="nucleotide sequence ID" value="NZ_CP094528.1"/>
</dbReference>
<feature type="domain" description="SSD" evidence="8">
    <location>
        <begin position="321"/>
        <end position="454"/>
    </location>
</feature>
<proteinExistence type="predicted"/>
<evidence type="ECO:0000256" key="4">
    <source>
        <dbReference type="ARBA" id="ARBA00022989"/>
    </source>
</evidence>
<evidence type="ECO:0000256" key="6">
    <source>
        <dbReference type="SAM" id="Coils"/>
    </source>
</evidence>
<feature type="transmembrane region" description="Helical" evidence="7">
    <location>
        <begin position="298"/>
        <end position="319"/>
    </location>
</feature>
<dbReference type="InterPro" id="IPR001036">
    <property type="entry name" value="Acrflvin-R"/>
</dbReference>
<feature type="transmembrane region" description="Helical" evidence="7">
    <location>
        <begin position="802"/>
        <end position="821"/>
    </location>
</feature>
<feature type="transmembrane region" description="Helical" evidence="7">
    <location>
        <begin position="773"/>
        <end position="796"/>
    </location>
</feature>
<feature type="transmembrane region" description="Helical" evidence="7">
    <location>
        <begin position="687"/>
        <end position="708"/>
    </location>
</feature>
<evidence type="ECO:0000256" key="2">
    <source>
        <dbReference type="ARBA" id="ARBA00022475"/>
    </source>
</evidence>
<dbReference type="PRINTS" id="PR00702">
    <property type="entry name" value="ACRIFLAVINRP"/>
</dbReference>
<evidence type="ECO:0000313" key="10">
    <source>
        <dbReference type="Proteomes" id="UP000832097"/>
    </source>
</evidence>
<evidence type="ECO:0000256" key="3">
    <source>
        <dbReference type="ARBA" id="ARBA00022692"/>
    </source>
</evidence>
<keyword evidence="4 7" id="KW-1133">Transmembrane helix</keyword>
<dbReference type="Gene3D" id="1.20.1640.10">
    <property type="entry name" value="Multidrug efflux transporter AcrB transmembrane domain"/>
    <property type="match status" value="2"/>
</dbReference>
<dbReference type="SUPFAM" id="SSF82866">
    <property type="entry name" value="Multidrug efflux transporter AcrB transmembrane domain"/>
    <property type="match status" value="2"/>
</dbReference>
<feature type="transmembrane region" description="Helical" evidence="7">
    <location>
        <begin position="403"/>
        <end position="426"/>
    </location>
</feature>
<keyword evidence="5 7" id="KW-0472">Membrane</keyword>
<evidence type="ECO:0000256" key="7">
    <source>
        <dbReference type="SAM" id="Phobius"/>
    </source>
</evidence>
<name>A0ABY4BZ65_9MICO</name>
<feature type="transmembrane region" description="Helical" evidence="7">
    <location>
        <begin position="16"/>
        <end position="42"/>
    </location>
</feature>
<keyword evidence="10" id="KW-1185">Reference proteome</keyword>
<dbReference type="PROSITE" id="PS50156">
    <property type="entry name" value="SSD"/>
    <property type="match status" value="1"/>
</dbReference>